<evidence type="ECO:0000259" key="2">
    <source>
        <dbReference type="Pfam" id="PF21307"/>
    </source>
</evidence>
<dbReference type="PANTHER" id="PTHR31084">
    <property type="entry name" value="ALPHA-L-FUCOSIDASE 2"/>
    <property type="match status" value="1"/>
</dbReference>
<evidence type="ECO:0000259" key="1">
    <source>
        <dbReference type="Pfam" id="PF14498"/>
    </source>
</evidence>
<organism evidence="4 5">
    <name type="scientific">Coniochaeta ligniaria NRRL 30616</name>
    <dbReference type="NCBI Taxonomy" id="1408157"/>
    <lineage>
        <taxon>Eukaryota</taxon>
        <taxon>Fungi</taxon>
        <taxon>Dikarya</taxon>
        <taxon>Ascomycota</taxon>
        <taxon>Pezizomycotina</taxon>
        <taxon>Sordariomycetes</taxon>
        <taxon>Sordariomycetidae</taxon>
        <taxon>Coniochaetales</taxon>
        <taxon>Coniochaetaceae</taxon>
        <taxon>Coniochaeta</taxon>
    </lineage>
</organism>
<evidence type="ECO:0000313" key="4">
    <source>
        <dbReference type="EMBL" id="OIW33045.1"/>
    </source>
</evidence>
<dbReference type="GO" id="GO:0005975">
    <property type="term" value="P:carbohydrate metabolic process"/>
    <property type="evidence" value="ECO:0007669"/>
    <property type="project" value="InterPro"/>
</dbReference>
<reference evidence="4 5" key="1">
    <citation type="submission" date="2016-10" db="EMBL/GenBank/DDBJ databases">
        <title>Draft genome sequence of Coniochaeta ligniaria NRRL30616, a lignocellulolytic fungus for bioabatement of inhibitors in plant biomass hydrolysates.</title>
        <authorList>
            <consortium name="DOE Joint Genome Institute"/>
            <person name="Jimenez D.J."/>
            <person name="Hector R.E."/>
            <person name="Riley R."/>
            <person name="Sun H."/>
            <person name="Grigoriev I.V."/>
            <person name="Van Elsas J.D."/>
            <person name="Nichols N.N."/>
        </authorList>
    </citation>
    <scope>NUCLEOTIDE SEQUENCE [LARGE SCALE GENOMIC DNA]</scope>
    <source>
        <strain evidence="4 5">NRRL 30616</strain>
    </source>
</reference>
<dbReference type="PANTHER" id="PTHR31084:SF18">
    <property type="entry name" value="GLYCOSYL HYDROLASE FAMILY 95 N-TERMINAL DOMAIN-CONTAINING PROTEIN"/>
    <property type="match status" value="1"/>
</dbReference>
<dbReference type="InParanoid" id="A0A1J7J0M7"/>
<feature type="domain" description="Glycosyl hydrolase family 95 N-terminal" evidence="1">
    <location>
        <begin position="20"/>
        <end position="271"/>
    </location>
</feature>
<dbReference type="STRING" id="1408157.A0A1J7J0M7"/>
<gene>
    <name evidence="4" type="ORF">CONLIGDRAFT_568971</name>
</gene>
<dbReference type="InterPro" id="IPR012341">
    <property type="entry name" value="6hp_glycosidase-like_sf"/>
</dbReference>
<name>A0A1J7J0M7_9PEZI</name>
<feature type="domain" description="Glycosyl hydrolase family 95 catalytic" evidence="3">
    <location>
        <begin position="289"/>
        <end position="699"/>
    </location>
</feature>
<protein>
    <submittedName>
        <fullName evidence="4">Alpha-L-fucosidase</fullName>
    </submittedName>
</protein>
<evidence type="ECO:0000313" key="5">
    <source>
        <dbReference type="Proteomes" id="UP000182658"/>
    </source>
</evidence>
<dbReference type="InterPro" id="IPR049053">
    <property type="entry name" value="AFCA-like_C"/>
</dbReference>
<dbReference type="Gene3D" id="1.50.10.10">
    <property type="match status" value="1"/>
</dbReference>
<dbReference type="InterPro" id="IPR008928">
    <property type="entry name" value="6-hairpin_glycosidase_sf"/>
</dbReference>
<dbReference type="Gene3D" id="2.70.98.50">
    <property type="entry name" value="putative glycoside hydrolase family protein from bacillus halodurans"/>
    <property type="match status" value="1"/>
</dbReference>
<dbReference type="GO" id="GO:0004560">
    <property type="term" value="F:alpha-L-fucosidase activity"/>
    <property type="evidence" value="ECO:0007669"/>
    <property type="project" value="InterPro"/>
</dbReference>
<dbReference type="PIRSF" id="PIRSF007663">
    <property type="entry name" value="UCP007663"/>
    <property type="match status" value="1"/>
</dbReference>
<dbReference type="Proteomes" id="UP000182658">
    <property type="component" value="Unassembled WGS sequence"/>
</dbReference>
<dbReference type="AlphaFoldDB" id="A0A1J7J0M7"/>
<dbReference type="InterPro" id="IPR054363">
    <property type="entry name" value="GH95_cat"/>
</dbReference>
<dbReference type="Pfam" id="PF14498">
    <property type="entry name" value="Glyco_hyd_65N_2"/>
    <property type="match status" value="1"/>
</dbReference>
<dbReference type="InterPro" id="IPR016518">
    <property type="entry name" value="Alpha-L-fucosidase"/>
</dbReference>
<proteinExistence type="predicted"/>
<dbReference type="InterPro" id="IPR027414">
    <property type="entry name" value="GH95_N_dom"/>
</dbReference>
<dbReference type="Pfam" id="PF22124">
    <property type="entry name" value="Glyco_hydro_95_cat"/>
    <property type="match status" value="1"/>
</dbReference>
<feature type="domain" description="Alpha fucosidase A-like C-terminal" evidence="2">
    <location>
        <begin position="719"/>
        <end position="766"/>
    </location>
</feature>
<dbReference type="SUPFAM" id="SSF48208">
    <property type="entry name" value="Six-hairpin glycosidases"/>
    <property type="match status" value="1"/>
</dbReference>
<dbReference type="EMBL" id="KV875094">
    <property type="protein sequence ID" value="OIW33045.1"/>
    <property type="molecule type" value="Genomic_DNA"/>
</dbReference>
<sequence>MVARNASPFSYDTANQHLHLHYTSPAPEWSHALPVGNGRLGAMVYGRPGTELLQLNEDSVWYGGPQDRTPRDAAKYLPLLRQLIRQGKHDEAEELVRRAFFSTPHSMRHYEPLGKVELEFGHGSGSSAENVEGYQRWLDLEKATTSVVYHYEKSKGMAVNVRRDVISSYPDQTILVRVAASEKIQFVVRLNRTSDVEWETNEYLDSIESADNRIVLHATPGGRNSNRLCMVLGVTVDDREDGGSVEAIGNCLVVTSAACTIAIGAQTTYRHTEPETIATSNVTSALAHSWAELLERHVADVQSLFGRVSLRVWPDDSATPTPERLAASPPDAGLAALYHNYGRYLLIACSRPCRYGKPLPANLQGIWNPSFAPPWGSKYTININLQMNYWPAANANLPECFFEPVVDLLERMAARGATTAKTMYGCGGWCAHHNTDIWADTDPQDRWMPSTLWPLGGVWVCIDAVEMLKTHYDRDMHVRLAPVLRGAVSFLLDFLIPSEDGKYFVTNPSLSPENTFIDASSGAKGILCEGSTMDTTIVRWAFELYLWSDEKLHPNSPGMLRKVVISALKRLQPLEISPDSGLLQEWGLRDYQEFEPGHRHVSHLLGLYPGRYISRRKTSKLCEAAAKVLQRRAAHGGGHTGWSRAWLINLHARLGEAEECNRHVELLLSKSTMPNLLDDHPPFQIDGNFGGCAGILECLVQAEEGIMETKQGGMEKGVVIELLPACPSNWKRGEVKGVCVLGGWSVSFGWEDGVVSDVLVFRTNEGLYGAVIVFPGGKQANVHGPGEHVVSTGAKHRQHRKVVGFNTD</sequence>
<dbReference type="OrthoDB" id="2848340at2759"/>
<keyword evidence="5" id="KW-1185">Reference proteome</keyword>
<dbReference type="Pfam" id="PF21307">
    <property type="entry name" value="Glyco_hydro_95_C"/>
    <property type="match status" value="1"/>
</dbReference>
<accession>A0A1J7J0M7</accession>
<evidence type="ECO:0000259" key="3">
    <source>
        <dbReference type="Pfam" id="PF22124"/>
    </source>
</evidence>